<dbReference type="GO" id="GO:0005634">
    <property type="term" value="C:nucleus"/>
    <property type="evidence" value="ECO:0007669"/>
    <property type="project" value="UniProtKB-SubCell"/>
</dbReference>
<keyword evidence="2" id="KW-0539">Nucleus</keyword>
<gene>
    <name evidence="5" type="ORF">GNI_176560</name>
</gene>
<dbReference type="RefSeq" id="XP_011133415.1">
    <property type="nucleotide sequence ID" value="XM_011135113.1"/>
</dbReference>
<evidence type="ECO:0000256" key="2">
    <source>
        <dbReference type="ARBA" id="ARBA00023242"/>
    </source>
</evidence>
<dbReference type="EMBL" id="AFNH02001328">
    <property type="protein sequence ID" value="EZG43329.1"/>
    <property type="molecule type" value="Genomic_DNA"/>
</dbReference>
<feature type="compositionally biased region" description="Pro residues" evidence="4">
    <location>
        <begin position="482"/>
        <end position="492"/>
    </location>
</feature>
<dbReference type="OMA" id="FNSELYQ"/>
<feature type="region of interest" description="Disordered" evidence="4">
    <location>
        <begin position="1"/>
        <end position="35"/>
    </location>
</feature>
<dbReference type="AlphaFoldDB" id="A0A023AX94"/>
<dbReference type="EC" id="2.1.1.62" evidence="5"/>
<dbReference type="SUPFAM" id="SSF53335">
    <property type="entry name" value="S-adenosyl-L-methionine-dependent methyltransferases"/>
    <property type="match status" value="1"/>
</dbReference>
<dbReference type="InterPro" id="IPR029063">
    <property type="entry name" value="SAM-dependent_MTases_sf"/>
</dbReference>
<evidence type="ECO:0000256" key="3">
    <source>
        <dbReference type="PROSITE-ProRule" id="PRU00489"/>
    </source>
</evidence>
<feature type="compositionally biased region" description="Pro residues" evidence="4">
    <location>
        <begin position="1"/>
        <end position="11"/>
    </location>
</feature>
<dbReference type="InterPro" id="IPR045123">
    <property type="entry name" value="METTL14-like"/>
</dbReference>
<dbReference type="GO" id="GO:0032259">
    <property type="term" value="P:methylation"/>
    <property type="evidence" value="ECO:0007669"/>
    <property type="project" value="UniProtKB-KW"/>
</dbReference>
<accession>A0A023AX94</accession>
<keyword evidence="5" id="KW-0489">Methyltransferase</keyword>
<comment type="caution">
    <text evidence="5">The sequence shown here is derived from an EMBL/GenBank/DDBJ whole genome shotgun (WGS) entry which is preliminary data.</text>
</comment>
<name>A0A023AX94_GRENI</name>
<protein>
    <submittedName>
        <fullName evidence="5">SAM-binding domain protein</fullName>
        <ecNumber evidence="5">2.1.1.62</ecNumber>
    </submittedName>
</protein>
<evidence type="ECO:0000256" key="4">
    <source>
        <dbReference type="SAM" id="MobiDB-lite"/>
    </source>
</evidence>
<keyword evidence="6" id="KW-1185">Reference proteome</keyword>
<reference evidence="5" key="1">
    <citation type="submission" date="2013-12" db="EMBL/GenBank/DDBJ databases">
        <authorList>
            <person name="Omoto C.K."/>
            <person name="Sibley D."/>
            <person name="Venepally P."/>
            <person name="Hadjithomas M."/>
            <person name="Karamycheva S."/>
            <person name="Brunk B."/>
            <person name="Roos D."/>
            <person name="Caler E."/>
            <person name="Lorenzi H."/>
        </authorList>
    </citation>
    <scope>NUCLEOTIDE SEQUENCE</scope>
</reference>
<dbReference type="eggNOG" id="KOG2097">
    <property type="taxonomic scope" value="Eukaryota"/>
</dbReference>
<dbReference type="Proteomes" id="UP000019763">
    <property type="component" value="Unassembled WGS sequence"/>
</dbReference>
<feature type="compositionally biased region" description="Low complexity" evidence="4">
    <location>
        <begin position="18"/>
        <end position="35"/>
    </location>
</feature>
<dbReference type="PROSITE" id="PS51143">
    <property type="entry name" value="MT_A70"/>
    <property type="match status" value="1"/>
</dbReference>
<proteinExistence type="inferred from homology"/>
<comment type="similarity">
    <text evidence="3">Belongs to the MT-A70-like family.</text>
</comment>
<dbReference type="GO" id="GO:0036396">
    <property type="term" value="C:RNA N6-methyladenosine methyltransferase complex"/>
    <property type="evidence" value="ECO:0007669"/>
    <property type="project" value="TreeGrafter"/>
</dbReference>
<dbReference type="Pfam" id="PF05063">
    <property type="entry name" value="MT-A70"/>
    <property type="match status" value="2"/>
</dbReference>
<sequence length="492" mass="55108">MKSTSPEPPGPGLGFQGPAGYQGQQGPYTGQQPAYAAGFPPGAQAAMYAGGAAAEEGVMYIRSEEEKANLYKLLKSDYNQEFVDFGEPPQNFVREVDAGVRFANYPRWARLIGAAEAVHRARVHPPQSIRADLRQLDLTALTMGGALLFDIILIDPPWREYVARTPGMEATQENCWSLEDLKQLPIPAIAENPSFIFIWAGDTHLDDARELLSCWGYRRCEDITWLKTVPHMVERPGASLDSALNGRIQGSCNNDYDLLDKLKRVADWHKRETREQVPIVLGYNEGYPEPGASNGDCVLQRVKEHCLMGLRGAVKRSQDHHIVHTNIDTDVIVGDTPVGYDEMEQLINTRKPAELYDIIERFALGRRKLELFGTTRNIRPGWLTVGRNVERTEFDHATYASWFIDYNPTDNLDSSNKEAEKYLAQNATLNSNAISKPGTGLDAASLREEFPLTNLNAYPFIKDFRGGKYEGSNPLLETLRPKSPPQRPTKWD</sequence>
<evidence type="ECO:0000313" key="5">
    <source>
        <dbReference type="EMBL" id="EZG43329.1"/>
    </source>
</evidence>
<dbReference type="VEuPathDB" id="CryptoDB:GNI_176560"/>
<dbReference type="PANTHER" id="PTHR13107:SF0">
    <property type="entry name" value="N6-ADENOSINE-METHYLTRANSFERASE NON-CATALYTIC SUBUNIT"/>
    <property type="match status" value="1"/>
</dbReference>
<dbReference type="OrthoDB" id="14833at2759"/>
<dbReference type="GO" id="GO:0016422">
    <property type="term" value="F:mRNA (2'-O-methyladenosine-N6-)-methyltransferase activity"/>
    <property type="evidence" value="ECO:0007669"/>
    <property type="project" value="UniProtKB-EC"/>
</dbReference>
<keyword evidence="5" id="KW-0808">Transferase</keyword>
<dbReference type="GO" id="GO:0003729">
    <property type="term" value="F:mRNA binding"/>
    <property type="evidence" value="ECO:0007669"/>
    <property type="project" value="TreeGrafter"/>
</dbReference>
<dbReference type="PANTHER" id="PTHR13107">
    <property type="entry name" value="N6-ADENOSINE-METHYLTRANSFERASE NON-CATALYTIC SUBUNIT"/>
    <property type="match status" value="1"/>
</dbReference>
<organism evidence="5 6">
    <name type="scientific">Gregarina niphandrodes</name>
    <name type="common">Septate eugregarine</name>
    <dbReference type="NCBI Taxonomy" id="110365"/>
    <lineage>
        <taxon>Eukaryota</taxon>
        <taxon>Sar</taxon>
        <taxon>Alveolata</taxon>
        <taxon>Apicomplexa</taxon>
        <taxon>Conoidasida</taxon>
        <taxon>Gregarinasina</taxon>
        <taxon>Eugregarinorida</taxon>
        <taxon>Gregarinidae</taxon>
        <taxon>Gregarina</taxon>
    </lineage>
</organism>
<evidence type="ECO:0000313" key="6">
    <source>
        <dbReference type="Proteomes" id="UP000019763"/>
    </source>
</evidence>
<comment type="subcellular location">
    <subcellularLocation>
        <location evidence="1">Nucleus</location>
    </subcellularLocation>
</comment>
<feature type="region of interest" description="Disordered" evidence="4">
    <location>
        <begin position="472"/>
        <end position="492"/>
    </location>
</feature>
<evidence type="ECO:0000256" key="1">
    <source>
        <dbReference type="ARBA" id="ARBA00004123"/>
    </source>
</evidence>
<dbReference type="InterPro" id="IPR007757">
    <property type="entry name" value="MT-A70-like"/>
</dbReference>
<dbReference type="PROSITE" id="PS51592">
    <property type="entry name" value="SAM_MTA70L_2"/>
    <property type="match status" value="1"/>
</dbReference>
<dbReference type="GeneID" id="22915985"/>